<dbReference type="PROSITE" id="PS50011">
    <property type="entry name" value="PROTEIN_KINASE_DOM"/>
    <property type="match status" value="1"/>
</dbReference>
<evidence type="ECO:0000256" key="3">
    <source>
        <dbReference type="ARBA" id="ARBA00022777"/>
    </source>
</evidence>
<keyword evidence="9" id="KW-1185">Reference proteome</keyword>
<feature type="transmembrane region" description="Helical" evidence="6">
    <location>
        <begin position="12"/>
        <end position="31"/>
    </location>
</feature>
<feature type="coiled-coil region" evidence="5">
    <location>
        <begin position="542"/>
        <end position="569"/>
    </location>
</feature>
<dbReference type="SMART" id="SM00220">
    <property type="entry name" value="S_TKc"/>
    <property type="match status" value="1"/>
</dbReference>
<name>A0A5S9F641_UABAM</name>
<dbReference type="CDD" id="cd14014">
    <property type="entry name" value="STKc_PknB_like"/>
    <property type="match status" value="1"/>
</dbReference>
<dbReference type="PANTHER" id="PTHR43289">
    <property type="entry name" value="MITOGEN-ACTIVATED PROTEIN KINASE KINASE KINASE 20-RELATED"/>
    <property type="match status" value="1"/>
</dbReference>
<dbReference type="PANTHER" id="PTHR43289:SF6">
    <property type="entry name" value="SERINE_THREONINE-PROTEIN KINASE NEKL-3"/>
    <property type="match status" value="1"/>
</dbReference>
<dbReference type="GO" id="GO:0005524">
    <property type="term" value="F:ATP binding"/>
    <property type="evidence" value="ECO:0007669"/>
    <property type="project" value="UniProtKB-KW"/>
</dbReference>
<evidence type="ECO:0000313" key="9">
    <source>
        <dbReference type="Proteomes" id="UP000326354"/>
    </source>
</evidence>
<keyword evidence="3 8" id="KW-0418">Kinase</keyword>
<dbReference type="InterPro" id="IPR000719">
    <property type="entry name" value="Prot_kinase_dom"/>
</dbReference>
<dbReference type="KEGG" id="uam:UABAM_04645"/>
<protein>
    <submittedName>
        <fullName evidence="8">Protein kinase</fullName>
    </submittedName>
</protein>
<dbReference type="InterPro" id="IPR008271">
    <property type="entry name" value="Ser/Thr_kinase_AS"/>
</dbReference>
<dbReference type="AlphaFoldDB" id="A0A5S9F641"/>
<evidence type="ECO:0000256" key="2">
    <source>
        <dbReference type="ARBA" id="ARBA00022741"/>
    </source>
</evidence>
<feature type="transmembrane region" description="Helical" evidence="6">
    <location>
        <begin position="640"/>
        <end position="657"/>
    </location>
</feature>
<evidence type="ECO:0000256" key="6">
    <source>
        <dbReference type="SAM" id="Phobius"/>
    </source>
</evidence>
<dbReference type="EMBL" id="AP019860">
    <property type="protein sequence ID" value="BBM86259.1"/>
    <property type="molecule type" value="Genomic_DNA"/>
</dbReference>
<evidence type="ECO:0000256" key="4">
    <source>
        <dbReference type="ARBA" id="ARBA00022840"/>
    </source>
</evidence>
<keyword evidence="6" id="KW-0812">Transmembrane</keyword>
<evidence type="ECO:0000256" key="5">
    <source>
        <dbReference type="SAM" id="Coils"/>
    </source>
</evidence>
<dbReference type="SUPFAM" id="SSF56112">
    <property type="entry name" value="Protein kinase-like (PK-like)"/>
    <property type="match status" value="1"/>
</dbReference>
<evidence type="ECO:0000256" key="1">
    <source>
        <dbReference type="ARBA" id="ARBA00022679"/>
    </source>
</evidence>
<keyword evidence="6" id="KW-0472">Membrane</keyword>
<feature type="transmembrane region" description="Helical" evidence="6">
    <location>
        <begin position="582"/>
        <end position="604"/>
    </location>
</feature>
<dbReference type="GO" id="GO:0004674">
    <property type="term" value="F:protein serine/threonine kinase activity"/>
    <property type="evidence" value="ECO:0007669"/>
    <property type="project" value="TreeGrafter"/>
</dbReference>
<keyword evidence="5" id="KW-0175">Coiled coil</keyword>
<dbReference type="InterPro" id="IPR011009">
    <property type="entry name" value="Kinase-like_dom_sf"/>
</dbReference>
<evidence type="ECO:0000259" key="7">
    <source>
        <dbReference type="PROSITE" id="PS50011"/>
    </source>
</evidence>
<dbReference type="Gene3D" id="1.10.510.10">
    <property type="entry name" value="Transferase(Phosphotransferase) domain 1"/>
    <property type="match status" value="1"/>
</dbReference>
<dbReference type="RefSeq" id="WP_151970325.1">
    <property type="nucleotide sequence ID" value="NZ_AP019860.1"/>
</dbReference>
<keyword evidence="6" id="KW-1133">Transmembrane helix</keyword>
<dbReference type="Proteomes" id="UP000326354">
    <property type="component" value="Chromosome"/>
</dbReference>
<sequence>MEKQNLSVRIKYYTCKILVFFIIAEFIGFIMSNYTNQEKLKEQWAILTSQHFDQADITYKPHLKTFSDTKTITPNETTEQTFSDTKTITPNEITGQTFSDEKTIFKEKKQSTFSDIKTKNDLSQKQYNASINIRDSLGLPVVHHFREEKKIAEGGMGVVIHSQQQNLYRDVVVKKIKEGGNEERFIQESLLTGLLEHPHIAPVHELALNKQNEIILVMKNIQGYTWKELLSSNKQKIKHFIARNIGKKPCEIQEEDKVKYHLNILLKVCDAIAFAHEQKIIHNDLKPENIMVSDYGEVVVMDWGIATSIGEKNPFYLHKSMISGPMGTPCYISPELAKGDVQHIKETSDVYLLGAILHEIVTGKPPHQGASVWMVLLSAIEGKFSESVDSISLDLQELRDIYTKAMSKNSDERYQNVTEFKNAISEYFGHKESITLTKNAENLFVECNNKIIEQEKRHKDYGVFFFLLDKIQGIMRLRQKSNNIFLYEKLEKSVSGFRQALKLWPKNNAAREGEQKALFAYAKLASMNKEFHLANTQIKHLVKNKCEKVQSLQKDIQDLKKNKESYALIRRKLKYSIGLTCYILIVFFLPEIIEIIEIVTPILTRMPSELLSEEPLSEKLSLLVFLIILVYRWFNLLSVLHMISLTCVGLLLARLLYVTTGFTIPHDIMVLCFSIYMLLFWISNGRIQ</sequence>
<keyword evidence="1" id="KW-0808">Transferase</keyword>
<keyword evidence="4" id="KW-0067">ATP-binding</keyword>
<feature type="transmembrane region" description="Helical" evidence="6">
    <location>
        <begin position="664"/>
        <end position="682"/>
    </location>
</feature>
<dbReference type="Gene3D" id="3.30.200.20">
    <property type="entry name" value="Phosphorylase Kinase, domain 1"/>
    <property type="match status" value="1"/>
</dbReference>
<organism evidence="8 9">
    <name type="scientific">Uabimicrobium amorphum</name>
    <dbReference type="NCBI Taxonomy" id="2596890"/>
    <lineage>
        <taxon>Bacteria</taxon>
        <taxon>Pseudomonadati</taxon>
        <taxon>Planctomycetota</taxon>
        <taxon>Candidatus Uabimicrobiia</taxon>
        <taxon>Candidatus Uabimicrobiales</taxon>
        <taxon>Candidatus Uabimicrobiaceae</taxon>
        <taxon>Candidatus Uabimicrobium</taxon>
    </lineage>
</organism>
<dbReference type="Pfam" id="PF00069">
    <property type="entry name" value="Pkinase"/>
    <property type="match status" value="1"/>
</dbReference>
<dbReference type="OrthoDB" id="279610at2"/>
<proteinExistence type="predicted"/>
<accession>A0A5S9F641</accession>
<keyword evidence="2" id="KW-0547">Nucleotide-binding</keyword>
<dbReference type="PROSITE" id="PS00108">
    <property type="entry name" value="PROTEIN_KINASE_ST"/>
    <property type="match status" value="1"/>
</dbReference>
<feature type="domain" description="Protein kinase" evidence="7">
    <location>
        <begin position="145"/>
        <end position="428"/>
    </location>
</feature>
<evidence type="ECO:0000313" key="8">
    <source>
        <dbReference type="EMBL" id="BBM86259.1"/>
    </source>
</evidence>
<gene>
    <name evidence="8" type="ORF">UABAM_04645</name>
</gene>
<reference evidence="8 9" key="1">
    <citation type="submission" date="2019-08" db="EMBL/GenBank/DDBJ databases">
        <title>Complete genome sequence of Candidatus Uab amorphum.</title>
        <authorList>
            <person name="Shiratori T."/>
            <person name="Suzuki S."/>
            <person name="Kakizawa Y."/>
            <person name="Ishida K."/>
        </authorList>
    </citation>
    <scope>NUCLEOTIDE SEQUENCE [LARGE SCALE GENOMIC DNA]</scope>
    <source>
        <strain evidence="8 9">SRT547</strain>
    </source>
</reference>